<comment type="catalytic activity">
    <reaction evidence="13">
        <text>cyclobutadipyrimidine (in DNA) = 2 pyrimidine residues (in DNA).</text>
        <dbReference type="EC" id="4.1.99.3"/>
    </reaction>
</comment>
<dbReference type="PANTHER" id="PTHR10211">
    <property type="entry name" value="DEOXYRIBODIPYRIMIDINE PHOTOLYASE"/>
    <property type="match status" value="1"/>
</dbReference>
<protein>
    <recommendedName>
        <fullName evidence="5">Deoxyribodipyrimidine photo-lyase</fullName>
        <ecNumber evidence="4">4.1.99.3</ecNumber>
    </recommendedName>
    <alternativeName>
        <fullName evidence="12">DNA photolyase</fullName>
    </alternativeName>
</protein>
<dbReference type="RefSeq" id="WP_198880463.1">
    <property type="nucleotide sequence ID" value="NZ_JAEKJA010000001.1"/>
</dbReference>
<evidence type="ECO:0000256" key="1">
    <source>
        <dbReference type="ARBA" id="ARBA00001932"/>
    </source>
</evidence>
<evidence type="ECO:0000313" key="15">
    <source>
        <dbReference type="EMBL" id="MBJ3774596.1"/>
    </source>
</evidence>
<feature type="domain" description="Photolyase/cryptochrome alpha/beta" evidence="14">
    <location>
        <begin position="19"/>
        <end position="147"/>
    </location>
</feature>
<keyword evidence="7" id="KW-0227">DNA damage</keyword>
<comment type="similarity">
    <text evidence="3">Belongs to the DNA photolyase class-2 family.</text>
</comment>
<comment type="cofactor">
    <cofactor evidence="2">
        <name>FAD</name>
        <dbReference type="ChEBI" id="CHEBI:57692"/>
    </cofactor>
</comment>
<dbReference type="InterPro" id="IPR014729">
    <property type="entry name" value="Rossmann-like_a/b/a_fold"/>
</dbReference>
<dbReference type="GO" id="GO:0003904">
    <property type="term" value="F:deoxyribodipyrimidine photo-lyase activity"/>
    <property type="evidence" value="ECO:0007669"/>
    <property type="project" value="UniProtKB-EC"/>
</dbReference>
<name>A0A934MG55_9HYPH</name>
<evidence type="ECO:0000256" key="3">
    <source>
        <dbReference type="ARBA" id="ARBA00006409"/>
    </source>
</evidence>
<evidence type="ECO:0000256" key="8">
    <source>
        <dbReference type="ARBA" id="ARBA00022827"/>
    </source>
</evidence>
<dbReference type="InterPro" id="IPR006050">
    <property type="entry name" value="DNA_photolyase_N"/>
</dbReference>
<evidence type="ECO:0000256" key="4">
    <source>
        <dbReference type="ARBA" id="ARBA00013149"/>
    </source>
</evidence>
<organism evidence="15 16">
    <name type="scientific">Acuticoccus mangrovi</name>
    <dbReference type="NCBI Taxonomy" id="2796142"/>
    <lineage>
        <taxon>Bacteria</taxon>
        <taxon>Pseudomonadati</taxon>
        <taxon>Pseudomonadota</taxon>
        <taxon>Alphaproteobacteria</taxon>
        <taxon>Hyphomicrobiales</taxon>
        <taxon>Amorphaceae</taxon>
        <taxon>Acuticoccus</taxon>
    </lineage>
</organism>
<dbReference type="AlphaFoldDB" id="A0A934MG55"/>
<dbReference type="EC" id="4.1.99.3" evidence="4"/>
<evidence type="ECO:0000256" key="12">
    <source>
        <dbReference type="ARBA" id="ARBA00031671"/>
    </source>
</evidence>
<comment type="caution">
    <text evidence="15">The sequence shown here is derived from an EMBL/GenBank/DDBJ whole genome shotgun (WGS) entry which is preliminary data.</text>
</comment>
<reference evidence="15" key="1">
    <citation type="submission" date="2020-12" db="EMBL/GenBank/DDBJ databases">
        <title>Bacterial taxonomy.</title>
        <authorList>
            <person name="Pan X."/>
        </authorList>
    </citation>
    <scope>NUCLEOTIDE SEQUENCE</scope>
    <source>
        <strain evidence="15">B2012</strain>
    </source>
</reference>
<dbReference type="Pfam" id="PF00875">
    <property type="entry name" value="DNA_photolyase"/>
    <property type="match status" value="1"/>
</dbReference>
<evidence type="ECO:0000256" key="7">
    <source>
        <dbReference type="ARBA" id="ARBA00022763"/>
    </source>
</evidence>
<evidence type="ECO:0000256" key="13">
    <source>
        <dbReference type="ARBA" id="ARBA00033999"/>
    </source>
</evidence>
<evidence type="ECO:0000256" key="10">
    <source>
        <dbReference type="ARBA" id="ARBA00023204"/>
    </source>
</evidence>
<evidence type="ECO:0000256" key="11">
    <source>
        <dbReference type="ARBA" id="ARBA00023239"/>
    </source>
</evidence>
<gene>
    <name evidence="15" type="ORF">JCR33_02795</name>
</gene>
<keyword evidence="10" id="KW-0234">DNA repair</keyword>
<evidence type="ECO:0000256" key="5">
    <source>
        <dbReference type="ARBA" id="ARBA00014046"/>
    </source>
</evidence>
<comment type="cofactor">
    <cofactor evidence="1">
        <name>(6R)-5,10-methylene-5,6,7,8-tetrahydrofolate</name>
        <dbReference type="ChEBI" id="CHEBI:15636"/>
    </cofactor>
</comment>
<evidence type="ECO:0000256" key="6">
    <source>
        <dbReference type="ARBA" id="ARBA00022630"/>
    </source>
</evidence>
<keyword evidence="9" id="KW-0238">DNA-binding</keyword>
<dbReference type="Gene3D" id="1.25.40.80">
    <property type="match status" value="1"/>
</dbReference>
<dbReference type="Gene3D" id="1.10.579.10">
    <property type="entry name" value="DNA Cyclobutane Dipyrimidine Photolyase, subunit A, domain 3"/>
    <property type="match status" value="1"/>
</dbReference>
<dbReference type="FunFam" id="1.10.579.10:FF:000002">
    <property type="entry name" value="Deoxyribodipyrimidine photolyase"/>
    <property type="match status" value="1"/>
</dbReference>
<keyword evidence="8" id="KW-0274">FAD</keyword>
<accession>A0A934MG55</accession>
<evidence type="ECO:0000256" key="9">
    <source>
        <dbReference type="ARBA" id="ARBA00023125"/>
    </source>
</evidence>
<dbReference type="Gene3D" id="3.40.50.620">
    <property type="entry name" value="HUPs"/>
    <property type="match status" value="1"/>
</dbReference>
<dbReference type="InterPro" id="IPR036155">
    <property type="entry name" value="Crypto/Photolyase_N_sf"/>
</dbReference>
<dbReference type="Proteomes" id="UP000609531">
    <property type="component" value="Unassembled WGS sequence"/>
</dbReference>
<dbReference type="GO" id="GO:0003677">
    <property type="term" value="F:DNA binding"/>
    <property type="evidence" value="ECO:0007669"/>
    <property type="project" value="UniProtKB-KW"/>
</dbReference>
<dbReference type="InterPro" id="IPR036134">
    <property type="entry name" value="Crypto/Photolyase_FAD-like_sf"/>
</dbReference>
<dbReference type="SUPFAM" id="SSF52425">
    <property type="entry name" value="Cryptochrome/photolyase, N-terminal domain"/>
    <property type="match status" value="1"/>
</dbReference>
<evidence type="ECO:0000259" key="14">
    <source>
        <dbReference type="PROSITE" id="PS51645"/>
    </source>
</evidence>
<dbReference type="GO" id="GO:0000719">
    <property type="term" value="P:photoreactive repair"/>
    <property type="evidence" value="ECO:0007669"/>
    <property type="project" value="TreeGrafter"/>
</dbReference>
<keyword evidence="6" id="KW-0285">Flavoprotein</keyword>
<dbReference type="PANTHER" id="PTHR10211:SF0">
    <property type="entry name" value="DEOXYRIBODIPYRIMIDINE PHOTO-LYASE"/>
    <property type="match status" value="1"/>
</dbReference>
<dbReference type="SUPFAM" id="SSF48173">
    <property type="entry name" value="Cryptochrome/photolyase FAD-binding domain"/>
    <property type="match status" value="1"/>
</dbReference>
<evidence type="ECO:0000256" key="2">
    <source>
        <dbReference type="ARBA" id="ARBA00001974"/>
    </source>
</evidence>
<dbReference type="InterPro" id="IPR052219">
    <property type="entry name" value="Photolyase_Class-2"/>
</dbReference>
<keyword evidence="16" id="KW-1185">Reference proteome</keyword>
<sequence>MANERTRALNIARPRSERPYVLYWMSHSQRADANPALERAVEWANELGRPLLVLFVVDPSYPEANARHFTFMLEGVKDAMTRIARRGAHFSLQIGAPPKIAARLAQAAAVVVTDRAYLRHLVAWRRELAEGCDALVEEVEGDVIVPVGEASTKLESAARTIRPKLHKCVSRFLTLPTTHTLKVPAADLAQKDDVALDDVAAFVKRLGVDDSVPPVAVRGGQTEARRRLTAFLKSDLAHYGEGRADIVDRHVSMMSPYLHYGHISPVEIHQRVRDAAVTPESADRYVEEMLVRRELAANFVCHAEDYDAWSALPAWARETLDAHKDDRREAVYTRRELEAGATGDRYWNAAMREMRVTGYLHNHMRMYWGKRILGWTNTPRYAFETTLYLNNKYLLDGRDMNSYANVGWIFGLHDRGWPERPVYGKVRTMTPGGLERKFDVDAYVAWAEAL</sequence>
<keyword evidence="11" id="KW-0456">Lyase</keyword>
<evidence type="ECO:0000313" key="16">
    <source>
        <dbReference type="Proteomes" id="UP000609531"/>
    </source>
</evidence>
<dbReference type="EMBL" id="JAEKJA010000001">
    <property type="protein sequence ID" value="MBJ3774596.1"/>
    <property type="molecule type" value="Genomic_DNA"/>
</dbReference>
<dbReference type="PROSITE" id="PS51645">
    <property type="entry name" value="PHR_CRY_ALPHA_BETA"/>
    <property type="match status" value="1"/>
</dbReference>
<proteinExistence type="inferred from homology"/>